<evidence type="ECO:0000256" key="2">
    <source>
        <dbReference type="ARBA" id="ARBA00008520"/>
    </source>
</evidence>
<dbReference type="OrthoDB" id="9815444at2"/>
<name>A0A2T7G9G1_9RHOB</name>
<evidence type="ECO:0000313" key="6">
    <source>
        <dbReference type="EMBL" id="PVA11062.1"/>
    </source>
</evidence>
<reference evidence="6 7" key="1">
    <citation type="submission" date="2018-04" db="EMBL/GenBank/DDBJ databases">
        <title>Pelagivirga bohaiensis gen. nov., sp. nov., a bacterium isolated from the Bohai Sea.</title>
        <authorList>
            <person name="Ji X."/>
        </authorList>
    </citation>
    <scope>NUCLEOTIDE SEQUENCE [LARGE SCALE GENOMIC DNA]</scope>
    <source>
        <strain evidence="6 7">BH-SD19</strain>
    </source>
</reference>
<gene>
    <name evidence="6" type="ORF">DC366_04645</name>
</gene>
<dbReference type="GO" id="GO:0030975">
    <property type="term" value="F:thiamine binding"/>
    <property type="evidence" value="ECO:0007669"/>
    <property type="project" value="TreeGrafter"/>
</dbReference>
<dbReference type="Proteomes" id="UP000244446">
    <property type="component" value="Unassembled WGS sequence"/>
</dbReference>
<dbReference type="InterPro" id="IPR006059">
    <property type="entry name" value="SBP"/>
</dbReference>
<organism evidence="6 7">
    <name type="scientific">Pelagivirga sediminicola</name>
    <dbReference type="NCBI Taxonomy" id="2170575"/>
    <lineage>
        <taxon>Bacteria</taxon>
        <taxon>Pseudomonadati</taxon>
        <taxon>Pseudomonadota</taxon>
        <taxon>Alphaproteobacteria</taxon>
        <taxon>Rhodobacterales</taxon>
        <taxon>Paracoccaceae</taxon>
        <taxon>Pelagivirga</taxon>
    </lineage>
</organism>
<dbReference type="CDD" id="cd13589">
    <property type="entry name" value="PBP2_polyamine_RpCGA009"/>
    <property type="match status" value="1"/>
</dbReference>
<dbReference type="GO" id="GO:0015888">
    <property type="term" value="P:thiamine transport"/>
    <property type="evidence" value="ECO:0007669"/>
    <property type="project" value="TreeGrafter"/>
</dbReference>
<comment type="subcellular location">
    <subcellularLocation>
        <location evidence="1">Periplasm</location>
    </subcellularLocation>
</comment>
<keyword evidence="7" id="KW-1185">Reference proteome</keyword>
<dbReference type="PANTHER" id="PTHR30006:SF3">
    <property type="entry name" value="THIAMINE-BINDING PERIPLASMIC PROTEIN"/>
    <property type="match status" value="1"/>
</dbReference>
<evidence type="ECO:0000256" key="3">
    <source>
        <dbReference type="ARBA" id="ARBA00022448"/>
    </source>
</evidence>
<dbReference type="RefSeq" id="WP_108691036.1">
    <property type="nucleotide sequence ID" value="NZ_QCYH01000002.1"/>
</dbReference>
<dbReference type="PANTHER" id="PTHR30006">
    <property type="entry name" value="THIAMINE-BINDING PERIPLASMIC PROTEIN-RELATED"/>
    <property type="match status" value="1"/>
</dbReference>
<dbReference type="GO" id="GO:0030288">
    <property type="term" value="C:outer membrane-bounded periplasmic space"/>
    <property type="evidence" value="ECO:0007669"/>
    <property type="project" value="TreeGrafter"/>
</dbReference>
<sequence>MKQNDRFTDDQLELLADKARQGKISRRKFTQLGMALLGATAVATRGAPVLAEDGQLVFVSWGGDAVDAYDDAYGKPFEEETGIRVRQDGSGPTEGAIQAQYESGSPSWDIVDADAFSAETLGKKGMIEPIDYDVVDKSKMREGFGWEYSASTYFFSYIIAYDAAKFGDNPPTTMADFFDIEKFPGKRSMYKWGAGMWEALLMGDGVAQADLYPLDLVRAHNKLKDFKQHVISFWGNGAESQTLMLNGEASMALIWSTRARLLEQDTDGDVSFTWQDGIISPGAMAVIKGNPGGAEAAMKFIASAQDPEKQLVMFDMLSQGPANPAADELIPEDQRRYNPVAPDNFALQVPLDVAWYEENYGPALDEYLAIVSA</sequence>
<dbReference type="Pfam" id="PF13416">
    <property type="entry name" value="SBP_bac_8"/>
    <property type="match status" value="1"/>
</dbReference>
<dbReference type="Gene3D" id="3.40.190.10">
    <property type="entry name" value="Periplasmic binding protein-like II"/>
    <property type="match status" value="2"/>
</dbReference>
<proteinExistence type="inferred from homology"/>
<comment type="similarity">
    <text evidence="2">Belongs to the bacterial solute-binding protein 1 family.</text>
</comment>
<dbReference type="InterPro" id="IPR006311">
    <property type="entry name" value="TAT_signal"/>
</dbReference>
<evidence type="ECO:0000256" key="5">
    <source>
        <dbReference type="ARBA" id="ARBA00022764"/>
    </source>
</evidence>
<protein>
    <submittedName>
        <fullName evidence="6">Polyamine ABC transporter substrate-binding protein</fullName>
    </submittedName>
</protein>
<dbReference type="SUPFAM" id="SSF53850">
    <property type="entry name" value="Periplasmic binding protein-like II"/>
    <property type="match status" value="1"/>
</dbReference>
<evidence type="ECO:0000256" key="4">
    <source>
        <dbReference type="ARBA" id="ARBA00022729"/>
    </source>
</evidence>
<evidence type="ECO:0000313" key="7">
    <source>
        <dbReference type="Proteomes" id="UP000244446"/>
    </source>
</evidence>
<evidence type="ECO:0000256" key="1">
    <source>
        <dbReference type="ARBA" id="ARBA00004418"/>
    </source>
</evidence>
<keyword evidence="3" id="KW-0813">Transport</keyword>
<dbReference type="PROSITE" id="PS51318">
    <property type="entry name" value="TAT"/>
    <property type="match status" value="1"/>
</dbReference>
<dbReference type="AlphaFoldDB" id="A0A2T7G9G1"/>
<comment type="caution">
    <text evidence="6">The sequence shown here is derived from an EMBL/GenBank/DDBJ whole genome shotgun (WGS) entry which is preliminary data.</text>
</comment>
<keyword evidence="5" id="KW-0574">Periplasm</keyword>
<dbReference type="EMBL" id="QCYH01000002">
    <property type="protein sequence ID" value="PVA11062.1"/>
    <property type="molecule type" value="Genomic_DNA"/>
</dbReference>
<dbReference type="GO" id="GO:0030976">
    <property type="term" value="F:thiamine pyrophosphate binding"/>
    <property type="evidence" value="ECO:0007669"/>
    <property type="project" value="TreeGrafter"/>
</dbReference>
<keyword evidence="4" id="KW-0732">Signal</keyword>
<accession>A0A2T7G9G1</accession>